<comment type="subcellular location">
    <subcellularLocation>
        <location evidence="2">Membrane</location>
        <topology evidence="2">Single-pass membrane protein</topology>
    </subcellularLocation>
    <subcellularLocation>
        <location evidence="1">Nucleus</location>
    </subcellularLocation>
</comment>
<keyword evidence="14" id="KW-1185">Reference proteome</keyword>
<keyword evidence="3" id="KW-0812">Transmembrane</keyword>
<keyword evidence="5" id="KW-0805">Transcription regulation</keyword>
<name>A0AAN9QJY5_CANGL</name>
<keyword evidence="9" id="KW-0804">Transcription</keyword>
<reference evidence="13 14" key="1">
    <citation type="submission" date="2024-01" db="EMBL/GenBank/DDBJ databases">
        <title>The genomes of 5 underutilized Papilionoideae crops provide insights into root nodulation and disease resistanc.</title>
        <authorList>
            <person name="Jiang F."/>
        </authorList>
    </citation>
    <scope>NUCLEOTIDE SEQUENCE [LARGE SCALE GENOMIC DNA]</scope>
    <source>
        <strain evidence="13">LVBAO_FW01</strain>
        <tissue evidence="13">Leaves</tissue>
    </source>
</reference>
<gene>
    <name evidence="13" type="ORF">VNO77_18781</name>
</gene>
<dbReference type="GO" id="GO:0000976">
    <property type="term" value="F:transcription cis-regulatory region binding"/>
    <property type="evidence" value="ECO:0007669"/>
    <property type="project" value="UniProtKB-ARBA"/>
</dbReference>
<dbReference type="Gene3D" id="2.170.150.80">
    <property type="entry name" value="NAC domain"/>
    <property type="match status" value="1"/>
</dbReference>
<evidence type="ECO:0000256" key="8">
    <source>
        <dbReference type="ARBA" id="ARBA00023159"/>
    </source>
</evidence>
<evidence type="ECO:0000256" key="2">
    <source>
        <dbReference type="ARBA" id="ARBA00004167"/>
    </source>
</evidence>
<keyword evidence="4" id="KW-1133">Transmembrane helix</keyword>
<evidence type="ECO:0000259" key="12">
    <source>
        <dbReference type="PROSITE" id="PS51005"/>
    </source>
</evidence>
<feature type="compositionally biased region" description="Basic residues" evidence="11">
    <location>
        <begin position="378"/>
        <end position="387"/>
    </location>
</feature>
<feature type="compositionally biased region" description="Low complexity" evidence="11">
    <location>
        <begin position="361"/>
        <end position="376"/>
    </location>
</feature>
<evidence type="ECO:0000256" key="6">
    <source>
        <dbReference type="ARBA" id="ARBA00023125"/>
    </source>
</evidence>
<feature type="domain" description="NAC" evidence="12">
    <location>
        <begin position="5"/>
        <end position="151"/>
    </location>
</feature>
<keyword evidence="8" id="KW-0010">Activator</keyword>
<accession>A0AAN9QJY5</accession>
<feature type="compositionally biased region" description="Basic and acidic residues" evidence="11">
    <location>
        <begin position="408"/>
        <end position="423"/>
    </location>
</feature>
<evidence type="ECO:0000256" key="7">
    <source>
        <dbReference type="ARBA" id="ARBA00023136"/>
    </source>
</evidence>
<feature type="region of interest" description="Disordered" evidence="11">
    <location>
        <begin position="335"/>
        <end position="434"/>
    </location>
</feature>
<evidence type="ECO:0000256" key="4">
    <source>
        <dbReference type="ARBA" id="ARBA00022989"/>
    </source>
</evidence>
<evidence type="ECO:0000256" key="3">
    <source>
        <dbReference type="ARBA" id="ARBA00022692"/>
    </source>
</evidence>
<dbReference type="GO" id="GO:0016020">
    <property type="term" value="C:membrane"/>
    <property type="evidence" value="ECO:0007669"/>
    <property type="project" value="UniProtKB-SubCell"/>
</dbReference>
<evidence type="ECO:0000313" key="13">
    <source>
        <dbReference type="EMBL" id="KAK7338179.1"/>
    </source>
</evidence>
<keyword evidence="6" id="KW-0238">DNA-binding</keyword>
<sequence length="523" mass="59710">MEETVLVGYRFRPTDEELVDHYLKYKLLGHDYMVHNIAEVDVCKYEPWDLPAFSKVKSDDPEWFFFSPRQLKYLNSNRSNRATESGFWKPTGRDRNICRRGTHDCIGTKKTLVFHKRVPHVAKTNWVIHEYHAATFPVEKRTFVLCRLMEKPEKKTQVRTDELIDEGEPVPADTITYEHIWSEMAPLFLPPQTDESDFPSLQYSPIVTDPELFHDSRSANFGNENYMLQFRADTTEDEYNDEEFWKSILVDEEDVVIREERRNAYVRDTTPPQLSTRVYYESSETDKEVVSAQHDNIFGNTSACRHAVSSGYQVMRMVDTSQDAAYARPLLSSKTEVKREKNDGSVGDNFGSMNTAGDIESISSSTPTASCSSTSTRCKVRSRRASPRRPQTQRKVSSKALSQHLPKVKKETSILESNKDQTKGQDVMSRNHSSSLNRKGCFIDMQTPSVVSTLNVIHGMLSNEGSFDHLLALHVPIVSSFKDLGQAILIMKGQLSRSVKIHLRLQELNNEPAFSNTDNVSAE</sequence>
<dbReference type="SUPFAM" id="SSF101941">
    <property type="entry name" value="NAC domain"/>
    <property type="match status" value="1"/>
</dbReference>
<organism evidence="13 14">
    <name type="scientific">Canavalia gladiata</name>
    <name type="common">Sword bean</name>
    <name type="synonym">Dolichos gladiatus</name>
    <dbReference type="NCBI Taxonomy" id="3824"/>
    <lineage>
        <taxon>Eukaryota</taxon>
        <taxon>Viridiplantae</taxon>
        <taxon>Streptophyta</taxon>
        <taxon>Embryophyta</taxon>
        <taxon>Tracheophyta</taxon>
        <taxon>Spermatophyta</taxon>
        <taxon>Magnoliopsida</taxon>
        <taxon>eudicotyledons</taxon>
        <taxon>Gunneridae</taxon>
        <taxon>Pentapetalae</taxon>
        <taxon>rosids</taxon>
        <taxon>fabids</taxon>
        <taxon>Fabales</taxon>
        <taxon>Fabaceae</taxon>
        <taxon>Papilionoideae</taxon>
        <taxon>50 kb inversion clade</taxon>
        <taxon>NPAAA clade</taxon>
        <taxon>indigoferoid/millettioid clade</taxon>
        <taxon>Phaseoleae</taxon>
        <taxon>Canavalia</taxon>
    </lineage>
</organism>
<feature type="compositionally biased region" description="Polar residues" evidence="11">
    <location>
        <begin position="389"/>
        <end position="401"/>
    </location>
</feature>
<keyword evidence="7" id="KW-0472">Membrane</keyword>
<dbReference type="PROSITE" id="PS51005">
    <property type="entry name" value="NAC"/>
    <property type="match status" value="1"/>
</dbReference>
<comment type="caution">
    <text evidence="13">The sequence shown here is derived from an EMBL/GenBank/DDBJ whole genome shotgun (WGS) entry which is preliminary data.</text>
</comment>
<proteinExistence type="predicted"/>
<evidence type="ECO:0000256" key="10">
    <source>
        <dbReference type="ARBA" id="ARBA00023242"/>
    </source>
</evidence>
<evidence type="ECO:0000256" key="9">
    <source>
        <dbReference type="ARBA" id="ARBA00023163"/>
    </source>
</evidence>
<evidence type="ECO:0000256" key="1">
    <source>
        <dbReference type="ARBA" id="ARBA00004123"/>
    </source>
</evidence>
<keyword evidence="10" id="KW-0539">Nucleus</keyword>
<dbReference type="AlphaFoldDB" id="A0AAN9QJY5"/>
<evidence type="ECO:0000256" key="5">
    <source>
        <dbReference type="ARBA" id="ARBA00023015"/>
    </source>
</evidence>
<dbReference type="PANTHER" id="PTHR31744">
    <property type="entry name" value="PROTEIN CUP-SHAPED COTYLEDON 2-RELATED"/>
    <property type="match status" value="1"/>
</dbReference>
<dbReference type="GO" id="GO:0006355">
    <property type="term" value="P:regulation of DNA-templated transcription"/>
    <property type="evidence" value="ECO:0007669"/>
    <property type="project" value="InterPro"/>
</dbReference>
<dbReference type="GO" id="GO:0005634">
    <property type="term" value="C:nucleus"/>
    <property type="evidence" value="ECO:0007669"/>
    <property type="project" value="UniProtKB-SubCell"/>
</dbReference>
<dbReference type="EMBL" id="JAYMYQ010000004">
    <property type="protein sequence ID" value="KAK7338179.1"/>
    <property type="molecule type" value="Genomic_DNA"/>
</dbReference>
<dbReference type="PANTHER" id="PTHR31744:SF216">
    <property type="entry name" value="NAC TRANSCRIPTION FACTOR"/>
    <property type="match status" value="1"/>
</dbReference>
<dbReference type="InterPro" id="IPR036093">
    <property type="entry name" value="NAC_dom_sf"/>
</dbReference>
<dbReference type="Proteomes" id="UP001367508">
    <property type="component" value="Unassembled WGS sequence"/>
</dbReference>
<dbReference type="InterPro" id="IPR003441">
    <property type="entry name" value="NAC-dom"/>
</dbReference>
<dbReference type="Pfam" id="PF02365">
    <property type="entry name" value="NAM"/>
    <property type="match status" value="1"/>
</dbReference>
<evidence type="ECO:0000313" key="14">
    <source>
        <dbReference type="Proteomes" id="UP001367508"/>
    </source>
</evidence>
<evidence type="ECO:0000256" key="11">
    <source>
        <dbReference type="SAM" id="MobiDB-lite"/>
    </source>
</evidence>
<protein>
    <recommendedName>
        <fullName evidence="12">NAC domain-containing protein</fullName>
    </recommendedName>
</protein>